<evidence type="ECO:0000313" key="3">
    <source>
        <dbReference type="Proteomes" id="UP000028045"/>
    </source>
</evidence>
<dbReference type="AlphaFoldDB" id="A0A084AFC9"/>
<dbReference type="HOGENOM" id="CLU_2607572_0_0_1"/>
<proteinExistence type="predicted"/>
<dbReference type="Proteomes" id="UP000028045">
    <property type="component" value="Unassembled WGS sequence"/>
</dbReference>
<reference evidence="2 3" key="1">
    <citation type="journal article" date="2014" name="BMC Genomics">
        <title>Comparative genome sequencing reveals chemotype-specific gene clusters in the toxigenic black mold Stachybotrys.</title>
        <authorList>
            <person name="Semeiks J."/>
            <person name="Borek D."/>
            <person name="Otwinowski Z."/>
            <person name="Grishin N.V."/>
        </authorList>
    </citation>
    <scope>NUCLEOTIDE SEQUENCE [LARGE SCALE GENOMIC DNA]</scope>
    <source>
        <strain evidence="3">CBS 109288 / IBT 7711</strain>
    </source>
</reference>
<evidence type="ECO:0000313" key="2">
    <source>
        <dbReference type="EMBL" id="KEY64008.1"/>
    </source>
</evidence>
<protein>
    <submittedName>
        <fullName evidence="2">Uncharacterized protein</fullName>
    </submittedName>
</protein>
<sequence length="79" mass="8904">MIQGSQSVTHHRTAQVLQTLNMTASQTVPPVGLFVSLATYETLRNAGLSLRNHGHWPQKDQEQRQDLPSQSLAYVIHRK</sequence>
<dbReference type="EMBL" id="KL648756">
    <property type="protein sequence ID" value="KEY64008.1"/>
    <property type="molecule type" value="Genomic_DNA"/>
</dbReference>
<accession>A0A084AFC9</accession>
<name>A0A084AFC9_STACB</name>
<keyword evidence="3" id="KW-1185">Reference proteome</keyword>
<organism evidence="2 3">
    <name type="scientific">Stachybotrys chartarum (strain CBS 109288 / IBT 7711)</name>
    <name type="common">Toxic black mold</name>
    <name type="synonym">Stilbospora chartarum</name>
    <dbReference type="NCBI Taxonomy" id="1280523"/>
    <lineage>
        <taxon>Eukaryota</taxon>
        <taxon>Fungi</taxon>
        <taxon>Dikarya</taxon>
        <taxon>Ascomycota</taxon>
        <taxon>Pezizomycotina</taxon>
        <taxon>Sordariomycetes</taxon>
        <taxon>Hypocreomycetidae</taxon>
        <taxon>Hypocreales</taxon>
        <taxon>Stachybotryaceae</taxon>
        <taxon>Stachybotrys</taxon>
    </lineage>
</organism>
<feature type="region of interest" description="Disordered" evidence="1">
    <location>
        <begin position="51"/>
        <end position="71"/>
    </location>
</feature>
<gene>
    <name evidence="2" type="ORF">S7711_11207</name>
</gene>
<evidence type="ECO:0000256" key="1">
    <source>
        <dbReference type="SAM" id="MobiDB-lite"/>
    </source>
</evidence>